<dbReference type="STRING" id="1302690.BUE76_00940"/>
<dbReference type="SUPFAM" id="SSF56935">
    <property type="entry name" value="Porins"/>
    <property type="match status" value="1"/>
</dbReference>
<feature type="signal peptide" evidence="9">
    <location>
        <begin position="1"/>
        <end position="32"/>
    </location>
</feature>
<evidence type="ECO:0000256" key="3">
    <source>
        <dbReference type="ARBA" id="ARBA00022452"/>
    </source>
</evidence>
<evidence type="ECO:0000256" key="4">
    <source>
        <dbReference type="ARBA" id="ARBA00022692"/>
    </source>
</evidence>
<evidence type="ECO:0000256" key="9">
    <source>
        <dbReference type="SAM" id="SignalP"/>
    </source>
</evidence>
<sequence>MIKEKALASGWRTFHSFFLTSALLCFGAAAQAQDAQNNITIRGKVVDALTRQPLAGATVHIKGTTHEVVTDNKGEFNFLTGQRLPVTYSISYVGFEALDTTQVSEAPFIVGLHQAANQLSDVVVVGYGTQQRKNLIGSVTKINPAETRNIPAGSFDAQLQGKVPGVQISSNTGVPGEAVNIRVRGATSINADNDPLYVVDGVFINNNTLQTIGTGGKATSPISDINPADIESIEVLKDAEATALYGSRGANGVILITTKRGSFNQRPTVSLNVSQGWAKAAKLWDLTTGPEHATLVNEWWINTGLDNPALNRSFANRPFRPVAEGGRGLPEEQKTYDRLGEVFRTAQLQNYDVSLTGGTKTTKYYIGGGFNKQEAILRPIDFNRASFKVNLDQKINEKVQLGVSNTFTRTYRNQARAGDGPAGGLLQAALHTPTYLSPFNEQGVPVGRAGFDNVGLLLEHYDVSSVSLRYIGNLYIDAELLPNLKFRSSFGADYNNYNESEYWNTFLISGSPNGLATSSIGQFTSLLNEQTLSYRKRGGKHNFGALVGNTLQSDVYTRTAAEGRGFANNSFKLISSAATTTASQSWTKSNLVSFFSKVGYGYAGKYLVDFSVRADASSRFGKDNKWGYFPAVGLAWKVDQEDFLKNLEQVSTLKLRASYGTTGNQNGIGDFAALGLWSGGTPYQGSAGTAPQQLSNQDLRWEKTTQANVGIDLGLFRDRLNVEFNAYHKYTRDGLLLVSQPASSGYSSYWSNAAEISNRGFELVINSTNVRNQNFTWNTSFNIAQNKNRIEKLNAPLKYGSRDLILQQQGYPLYSFWVYRQLYVDPQTGNAVYEDVNKDGTITTDDRQIYGSIWPKFFGGLTNNITYRGFDAGVFLSFQYGNKIYNHNRFFGDGGGARDAARVILASNLDRWQKPGDITDVPRPDGVNVNNYRDGGSRWLEDGSFLRLRSLTLGYTLPKTLTQKAGLQTVRFYAVGSNLFTWTKYTGLDPESSAGSGQNEQGIDLGTPPQPRGIQVGVNLTL</sequence>
<dbReference type="NCBIfam" id="TIGR04057">
    <property type="entry name" value="SusC_RagA_signa"/>
    <property type="match status" value="1"/>
</dbReference>
<dbReference type="GO" id="GO:0009279">
    <property type="term" value="C:cell outer membrane"/>
    <property type="evidence" value="ECO:0007669"/>
    <property type="project" value="UniProtKB-SubCell"/>
</dbReference>
<dbReference type="InterPro" id="IPR008969">
    <property type="entry name" value="CarboxyPept-like_regulatory"/>
</dbReference>
<feature type="region of interest" description="Disordered" evidence="8">
    <location>
        <begin position="991"/>
        <end position="1011"/>
    </location>
</feature>
<dbReference type="InterPro" id="IPR037066">
    <property type="entry name" value="Plug_dom_sf"/>
</dbReference>
<evidence type="ECO:0000256" key="6">
    <source>
        <dbReference type="ARBA" id="ARBA00023237"/>
    </source>
</evidence>
<keyword evidence="9" id="KW-0732">Signal</keyword>
<dbReference type="RefSeq" id="WP_083596296.1">
    <property type="nucleotide sequence ID" value="NZ_FQUO01000001.1"/>
</dbReference>
<feature type="chain" id="PRO_5012906063" evidence="9">
    <location>
        <begin position="33"/>
        <end position="1022"/>
    </location>
</feature>
<keyword evidence="6 7" id="KW-0998">Cell outer membrane</keyword>
<dbReference type="InterPro" id="IPR039426">
    <property type="entry name" value="TonB-dep_rcpt-like"/>
</dbReference>
<dbReference type="InterPro" id="IPR036942">
    <property type="entry name" value="Beta-barrel_TonB_sf"/>
</dbReference>
<keyword evidence="12" id="KW-1185">Reference proteome</keyword>
<dbReference type="Pfam" id="PF07715">
    <property type="entry name" value="Plug"/>
    <property type="match status" value="1"/>
</dbReference>
<feature type="domain" description="TonB-dependent receptor plug" evidence="10">
    <location>
        <begin position="133"/>
        <end position="253"/>
    </location>
</feature>
<evidence type="ECO:0000256" key="7">
    <source>
        <dbReference type="PROSITE-ProRule" id="PRU01360"/>
    </source>
</evidence>
<dbReference type="InterPro" id="IPR023997">
    <property type="entry name" value="TonB-dep_OMP_SusC/RagA_CS"/>
</dbReference>
<evidence type="ECO:0000313" key="12">
    <source>
        <dbReference type="Proteomes" id="UP000184368"/>
    </source>
</evidence>
<proteinExistence type="inferred from homology"/>
<dbReference type="InterPro" id="IPR012910">
    <property type="entry name" value="Plug_dom"/>
</dbReference>
<evidence type="ECO:0000256" key="1">
    <source>
        <dbReference type="ARBA" id="ARBA00004571"/>
    </source>
</evidence>
<reference evidence="11 12" key="1">
    <citation type="submission" date="2016-11" db="EMBL/GenBank/DDBJ databases">
        <authorList>
            <person name="Jaros S."/>
            <person name="Januszkiewicz K."/>
            <person name="Wedrychowicz H."/>
        </authorList>
    </citation>
    <scope>NUCLEOTIDE SEQUENCE [LARGE SCALE GENOMIC DNA]</scope>
    <source>
        <strain evidence="11 12">DSM 26897</strain>
    </source>
</reference>
<dbReference type="SUPFAM" id="SSF49464">
    <property type="entry name" value="Carboxypeptidase regulatory domain-like"/>
    <property type="match status" value="1"/>
</dbReference>
<protein>
    <submittedName>
        <fullName evidence="11">TonB-linked outer membrane protein, SusC/RagA family</fullName>
    </submittedName>
</protein>
<dbReference type="Pfam" id="PF13715">
    <property type="entry name" value="CarbopepD_reg_2"/>
    <property type="match status" value="1"/>
</dbReference>
<dbReference type="Gene3D" id="2.60.40.1120">
    <property type="entry name" value="Carboxypeptidase-like, regulatory domain"/>
    <property type="match status" value="1"/>
</dbReference>
<evidence type="ECO:0000256" key="8">
    <source>
        <dbReference type="SAM" id="MobiDB-lite"/>
    </source>
</evidence>
<dbReference type="Gene3D" id="2.40.170.20">
    <property type="entry name" value="TonB-dependent receptor, beta-barrel domain"/>
    <property type="match status" value="1"/>
</dbReference>
<keyword evidence="4 7" id="KW-0812">Transmembrane</keyword>
<accession>A0A1M4SYL0</accession>
<evidence type="ECO:0000259" key="10">
    <source>
        <dbReference type="Pfam" id="PF07715"/>
    </source>
</evidence>
<evidence type="ECO:0000313" key="11">
    <source>
        <dbReference type="EMBL" id="SHE37127.1"/>
    </source>
</evidence>
<comment type="similarity">
    <text evidence="7">Belongs to the TonB-dependent receptor family.</text>
</comment>
<keyword evidence="2 7" id="KW-0813">Transport</keyword>
<keyword evidence="5 7" id="KW-0472">Membrane</keyword>
<gene>
    <name evidence="11" type="ORF">SAMN05444008_101273</name>
</gene>
<dbReference type="PROSITE" id="PS52016">
    <property type="entry name" value="TONB_DEPENDENT_REC_3"/>
    <property type="match status" value="1"/>
</dbReference>
<dbReference type="OrthoDB" id="9768177at2"/>
<comment type="subcellular location">
    <subcellularLocation>
        <location evidence="1 7">Cell outer membrane</location>
        <topology evidence="1 7">Multi-pass membrane protein</topology>
    </subcellularLocation>
</comment>
<dbReference type="InterPro" id="IPR023996">
    <property type="entry name" value="TonB-dep_OMP_SusC/RagA"/>
</dbReference>
<dbReference type="EMBL" id="FQUO01000001">
    <property type="protein sequence ID" value="SHE37127.1"/>
    <property type="molecule type" value="Genomic_DNA"/>
</dbReference>
<dbReference type="Gene3D" id="2.170.130.10">
    <property type="entry name" value="TonB-dependent receptor, plug domain"/>
    <property type="match status" value="1"/>
</dbReference>
<dbReference type="Proteomes" id="UP000184368">
    <property type="component" value="Unassembled WGS sequence"/>
</dbReference>
<name>A0A1M4SYL0_9BACT</name>
<dbReference type="AlphaFoldDB" id="A0A1M4SYL0"/>
<keyword evidence="3 7" id="KW-1134">Transmembrane beta strand</keyword>
<evidence type="ECO:0000256" key="5">
    <source>
        <dbReference type="ARBA" id="ARBA00023136"/>
    </source>
</evidence>
<evidence type="ECO:0000256" key="2">
    <source>
        <dbReference type="ARBA" id="ARBA00022448"/>
    </source>
</evidence>
<organism evidence="11 12">
    <name type="scientific">Cnuella takakiae</name>
    <dbReference type="NCBI Taxonomy" id="1302690"/>
    <lineage>
        <taxon>Bacteria</taxon>
        <taxon>Pseudomonadati</taxon>
        <taxon>Bacteroidota</taxon>
        <taxon>Chitinophagia</taxon>
        <taxon>Chitinophagales</taxon>
        <taxon>Chitinophagaceae</taxon>
        <taxon>Cnuella</taxon>
    </lineage>
</organism>
<dbReference type="NCBIfam" id="TIGR04056">
    <property type="entry name" value="OMP_RagA_SusC"/>
    <property type="match status" value="1"/>
</dbReference>